<organism evidence="9 10">
    <name type="scientific">Lentithecium fluviatile CBS 122367</name>
    <dbReference type="NCBI Taxonomy" id="1168545"/>
    <lineage>
        <taxon>Eukaryota</taxon>
        <taxon>Fungi</taxon>
        <taxon>Dikarya</taxon>
        <taxon>Ascomycota</taxon>
        <taxon>Pezizomycotina</taxon>
        <taxon>Dothideomycetes</taxon>
        <taxon>Pleosporomycetidae</taxon>
        <taxon>Pleosporales</taxon>
        <taxon>Massarineae</taxon>
        <taxon>Lentitheciaceae</taxon>
        <taxon>Lentithecium</taxon>
    </lineage>
</organism>
<feature type="transmembrane region" description="Helical" evidence="7">
    <location>
        <begin position="44"/>
        <end position="63"/>
    </location>
</feature>
<keyword evidence="2 7" id="KW-0812">Transmembrane</keyword>
<dbReference type="AlphaFoldDB" id="A0A6G1IZY3"/>
<dbReference type="Pfam" id="PF20684">
    <property type="entry name" value="Fung_rhodopsin"/>
    <property type="match status" value="1"/>
</dbReference>
<dbReference type="Proteomes" id="UP000799291">
    <property type="component" value="Unassembled WGS sequence"/>
</dbReference>
<dbReference type="InterPro" id="IPR052337">
    <property type="entry name" value="SAT4-like"/>
</dbReference>
<feature type="transmembrane region" description="Helical" evidence="7">
    <location>
        <begin position="175"/>
        <end position="192"/>
    </location>
</feature>
<comment type="similarity">
    <text evidence="5">Belongs to the SAT4 family.</text>
</comment>
<feature type="transmembrane region" description="Helical" evidence="7">
    <location>
        <begin position="236"/>
        <end position="263"/>
    </location>
</feature>
<feature type="transmembrane region" description="Helical" evidence="7">
    <location>
        <begin position="204"/>
        <end position="224"/>
    </location>
</feature>
<evidence type="ECO:0000313" key="10">
    <source>
        <dbReference type="Proteomes" id="UP000799291"/>
    </source>
</evidence>
<evidence type="ECO:0000256" key="4">
    <source>
        <dbReference type="ARBA" id="ARBA00023136"/>
    </source>
</evidence>
<evidence type="ECO:0000256" key="6">
    <source>
        <dbReference type="SAM" id="MobiDB-lite"/>
    </source>
</evidence>
<dbReference type="OrthoDB" id="444631at2759"/>
<dbReference type="PANTHER" id="PTHR33048">
    <property type="entry name" value="PTH11-LIKE INTEGRAL MEMBRANE PROTEIN (AFU_ORTHOLOGUE AFUA_5G11245)"/>
    <property type="match status" value="1"/>
</dbReference>
<proteinExistence type="inferred from homology"/>
<sequence length="344" mass="38326">MEAITIPTIIPPYNYIASQITMCTVTLGFISIRLGANYSHSKKLLADDYFCIVALLFVASYSATSSMMNWAFNSDPRDVGIVYITRLAAACIFTATSAMYFAKLPLLILFLRTFGIKKWLRYTCYFLVSFTAVGFLASAMYTGIQCSPEVYEPGVPFLFQCVSATFYTTVSRNSLSLAVDVVIFILPLPIILKLKMALHKKIGIALVFLTGTFAIAAGVVSLYFQSSQIRSTSSNITNAMLTTVLECCIIIIVSCATALHLFWRNHLRKTSLFTRFGFGSLASVTRSKRSRTDDTTPLSDRSKDPRAIRVTTDQYFELRDNNGPRLPSYEAKADGKQWQQTDLV</sequence>
<evidence type="ECO:0000256" key="2">
    <source>
        <dbReference type="ARBA" id="ARBA00022692"/>
    </source>
</evidence>
<comment type="subcellular location">
    <subcellularLocation>
        <location evidence="1">Membrane</location>
        <topology evidence="1">Multi-pass membrane protein</topology>
    </subcellularLocation>
</comment>
<keyword evidence="3 7" id="KW-1133">Transmembrane helix</keyword>
<evidence type="ECO:0000256" key="5">
    <source>
        <dbReference type="ARBA" id="ARBA00038359"/>
    </source>
</evidence>
<evidence type="ECO:0000256" key="1">
    <source>
        <dbReference type="ARBA" id="ARBA00004141"/>
    </source>
</evidence>
<feature type="region of interest" description="Disordered" evidence="6">
    <location>
        <begin position="320"/>
        <end position="344"/>
    </location>
</feature>
<evidence type="ECO:0000259" key="8">
    <source>
        <dbReference type="Pfam" id="PF20684"/>
    </source>
</evidence>
<accession>A0A6G1IZY3</accession>
<feature type="transmembrane region" description="Helical" evidence="7">
    <location>
        <begin position="122"/>
        <end position="144"/>
    </location>
</feature>
<feature type="transmembrane region" description="Helical" evidence="7">
    <location>
        <begin position="83"/>
        <end position="110"/>
    </location>
</feature>
<name>A0A6G1IZY3_9PLEO</name>
<gene>
    <name evidence="9" type="ORF">K458DRAFT_42700</name>
</gene>
<evidence type="ECO:0000313" key="9">
    <source>
        <dbReference type="EMBL" id="KAF2683814.1"/>
    </source>
</evidence>
<dbReference type="PANTHER" id="PTHR33048:SF47">
    <property type="entry name" value="INTEGRAL MEMBRANE PROTEIN-RELATED"/>
    <property type="match status" value="1"/>
</dbReference>
<feature type="domain" description="Rhodopsin" evidence="8">
    <location>
        <begin position="32"/>
        <end position="261"/>
    </location>
</feature>
<keyword evidence="4 7" id="KW-0472">Membrane</keyword>
<reference evidence="9" key="1">
    <citation type="journal article" date="2020" name="Stud. Mycol.">
        <title>101 Dothideomycetes genomes: a test case for predicting lifestyles and emergence of pathogens.</title>
        <authorList>
            <person name="Haridas S."/>
            <person name="Albert R."/>
            <person name="Binder M."/>
            <person name="Bloem J."/>
            <person name="Labutti K."/>
            <person name="Salamov A."/>
            <person name="Andreopoulos B."/>
            <person name="Baker S."/>
            <person name="Barry K."/>
            <person name="Bills G."/>
            <person name="Bluhm B."/>
            <person name="Cannon C."/>
            <person name="Castanera R."/>
            <person name="Culley D."/>
            <person name="Daum C."/>
            <person name="Ezra D."/>
            <person name="Gonzalez J."/>
            <person name="Henrissat B."/>
            <person name="Kuo A."/>
            <person name="Liang C."/>
            <person name="Lipzen A."/>
            <person name="Lutzoni F."/>
            <person name="Magnuson J."/>
            <person name="Mondo S."/>
            <person name="Nolan M."/>
            <person name="Ohm R."/>
            <person name="Pangilinan J."/>
            <person name="Park H.-J."/>
            <person name="Ramirez L."/>
            <person name="Alfaro M."/>
            <person name="Sun H."/>
            <person name="Tritt A."/>
            <person name="Yoshinaga Y."/>
            <person name="Zwiers L.-H."/>
            <person name="Turgeon B."/>
            <person name="Goodwin S."/>
            <person name="Spatafora J."/>
            <person name="Crous P."/>
            <person name="Grigoriev I."/>
        </authorList>
    </citation>
    <scope>NUCLEOTIDE SEQUENCE</scope>
    <source>
        <strain evidence="9">CBS 122367</strain>
    </source>
</reference>
<keyword evidence="10" id="KW-1185">Reference proteome</keyword>
<dbReference type="InterPro" id="IPR049326">
    <property type="entry name" value="Rhodopsin_dom_fungi"/>
</dbReference>
<dbReference type="GO" id="GO:0016020">
    <property type="term" value="C:membrane"/>
    <property type="evidence" value="ECO:0007669"/>
    <property type="project" value="UniProtKB-SubCell"/>
</dbReference>
<dbReference type="EMBL" id="MU005583">
    <property type="protein sequence ID" value="KAF2683814.1"/>
    <property type="molecule type" value="Genomic_DNA"/>
</dbReference>
<evidence type="ECO:0000256" key="7">
    <source>
        <dbReference type="SAM" id="Phobius"/>
    </source>
</evidence>
<protein>
    <recommendedName>
        <fullName evidence="8">Rhodopsin domain-containing protein</fullName>
    </recommendedName>
</protein>
<feature type="transmembrane region" description="Helical" evidence="7">
    <location>
        <begin position="12"/>
        <end position="32"/>
    </location>
</feature>
<evidence type="ECO:0000256" key="3">
    <source>
        <dbReference type="ARBA" id="ARBA00022989"/>
    </source>
</evidence>